<dbReference type="Proteomes" id="UP001158576">
    <property type="component" value="Chromosome XSR"/>
</dbReference>
<keyword evidence="1" id="KW-0472">Membrane</keyword>
<proteinExistence type="predicted"/>
<protein>
    <submittedName>
        <fullName evidence="2">Oidioi.mRNA.OKI2018_I69.XSR.g13248.t1.cds</fullName>
    </submittedName>
</protein>
<keyword evidence="1" id="KW-0812">Transmembrane</keyword>
<gene>
    <name evidence="2" type="ORF">OKIOD_LOCUS4806</name>
</gene>
<evidence type="ECO:0000313" key="3">
    <source>
        <dbReference type="Proteomes" id="UP001158576"/>
    </source>
</evidence>
<evidence type="ECO:0000256" key="1">
    <source>
        <dbReference type="SAM" id="Phobius"/>
    </source>
</evidence>
<sequence length="152" mass="18688">MFKKEKNKKMQNLHGNPRALLRANIERKRARFSVRSYLRASFDHWLDWKHNHHFEEHIEKTIQTIICILVVVFVAWKFTWIFNYIEGKLALFKEFMPCYQSQFFMLVDFLTPLFAVIWLATQLWQHDWQYNKRSIHSFEEQLLHSPSKPRYI</sequence>
<feature type="transmembrane region" description="Helical" evidence="1">
    <location>
        <begin position="62"/>
        <end position="82"/>
    </location>
</feature>
<keyword evidence="1" id="KW-1133">Transmembrane helix</keyword>
<name>A0ABN7S6C6_OIKDI</name>
<dbReference type="EMBL" id="OU015569">
    <property type="protein sequence ID" value="CAG5094103.1"/>
    <property type="molecule type" value="Genomic_DNA"/>
</dbReference>
<keyword evidence="3" id="KW-1185">Reference proteome</keyword>
<accession>A0ABN7S6C6</accession>
<organism evidence="2 3">
    <name type="scientific">Oikopleura dioica</name>
    <name type="common">Tunicate</name>
    <dbReference type="NCBI Taxonomy" id="34765"/>
    <lineage>
        <taxon>Eukaryota</taxon>
        <taxon>Metazoa</taxon>
        <taxon>Chordata</taxon>
        <taxon>Tunicata</taxon>
        <taxon>Appendicularia</taxon>
        <taxon>Copelata</taxon>
        <taxon>Oikopleuridae</taxon>
        <taxon>Oikopleura</taxon>
    </lineage>
</organism>
<reference evidence="2 3" key="1">
    <citation type="submission" date="2021-04" db="EMBL/GenBank/DDBJ databases">
        <authorList>
            <person name="Bliznina A."/>
        </authorList>
    </citation>
    <scope>NUCLEOTIDE SEQUENCE [LARGE SCALE GENOMIC DNA]</scope>
</reference>
<evidence type="ECO:0000313" key="2">
    <source>
        <dbReference type="EMBL" id="CAG5094103.1"/>
    </source>
</evidence>
<feature type="transmembrane region" description="Helical" evidence="1">
    <location>
        <begin position="102"/>
        <end position="124"/>
    </location>
</feature>